<accession>K2QAW1</accession>
<evidence type="ECO:0000313" key="2">
    <source>
        <dbReference type="EMBL" id="EKF50607.1"/>
    </source>
</evidence>
<dbReference type="PANTHER" id="PTHR35792">
    <property type="entry name" value="GENERAL STRESS PROTEIN"/>
    <property type="match status" value="1"/>
</dbReference>
<dbReference type="Pfam" id="PF12732">
    <property type="entry name" value="YtxH"/>
    <property type="match status" value="1"/>
</dbReference>
<proteinExistence type="predicted"/>
<dbReference type="InterPro" id="IPR024623">
    <property type="entry name" value="YtxH"/>
</dbReference>
<protein>
    <recommendedName>
        <fullName evidence="4">General stress protein</fullName>
    </recommendedName>
</protein>
<evidence type="ECO:0008006" key="4">
    <source>
        <dbReference type="Google" id="ProtNLM"/>
    </source>
</evidence>
<comment type="caution">
    <text evidence="2">The sequence shown here is derived from an EMBL/GenBank/DDBJ whole genome shotgun (WGS) entry which is preliminary data.</text>
</comment>
<evidence type="ECO:0000256" key="1">
    <source>
        <dbReference type="SAM" id="MobiDB-lite"/>
    </source>
</evidence>
<dbReference type="PANTHER" id="PTHR35792:SF2">
    <property type="entry name" value="GENERAL STRESS PROTEIN"/>
    <property type="match status" value="1"/>
</dbReference>
<feature type="region of interest" description="Disordered" evidence="1">
    <location>
        <begin position="160"/>
        <end position="179"/>
    </location>
</feature>
<dbReference type="Proteomes" id="UP000006787">
    <property type="component" value="Unassembled WGS sequence"/>
</dbReference>
<dbReference type="AlphaFoldDB" id="K2QAW1"/>
<organism evidence="2 3">
    <name type="scientific">Lactococcus garvieae DCC43</name>
    <dbReference type="NCBI Taxonomy" id="1231377"/>
    <lineage>
        <taxon>Bacteria</taxon>
        <taxon>Bacillati</taxon>
        <taxon>Bacillota</taxon>
        <taxon>Bacilli</taxon>
        <taxon>Lactobacillales</taxon>
        <taxon>Streptococcaceae</taxon>
        <taxon>Lactococcus</taxon>
    </lineage>
</organism>
<reference evidence="2 3" key="1">
    <citation type="journal article" date="2012" name="J. Bacteriol.">
        <title>Genome Sequence of the Bacteriocin-Producing Strain Lactococcus garvieae DCC43.</title>
        <authorList>
            <person name="Gabrielsen C."/>
            <person name="Brede D.A."/>
            <person name="Hernandez P.E."/>
            <person name="Nes I.F."/>
            <person name="Diep D.B."/>
        </authorList>
    </citation>
    <scope>NUCLEOTIDE SEQUENCE [LARGE SCALE GENOMIC DNA]</scope>
    <source>
        <strain evidence="2 3">DCC43</strain>
    </source>
</reference>
<dbReference type="RefSeq" id="WP_003136669.1">
    <property type="nucleotide sequence ID" value="NZ_AMQS01000039.1"/>
</dbReference>
<evidence type="ECO:0000313" key="3">
    <source>
        <dbReference type="Proteomes" id="UP000006787"/>
    </source>
</evidence>
<feature type="compositionally biased region" description="Acidic residues" evidence="1">
    <location>
        <begin position="163"/>
        <end position="179"/>
    </location>
</feature>
<name>K2QAW1_9LACT</name>
<gene>
    <name evidence="2" type="ORF">C426_2043</name>
</gene>
<dbReference type="PATRIC" id="fig|1231377.3.peg.2024"/>
<dbReference type="eggNOG" id="COG4980">
    <property type="taxonomic scope" value="Bacteria"/>
</dbReference>
<dbReference type="EMBL" id="AMQS01000039">
    <property type="protein sequence ID" value="EKF50607.1"/>
    <property type="molecule type" value="Genomic_DNA"/>
</dbReference>
<dbReference type="InterPro" id="IPR052928">
    <property type="entry name" value="Desiccation-related_membrane"/>
</dbReference>
<sequence length="199" mass="22263">MSKKSGFLAGALIGAAAALFFAPKKGSEMREDASKMYDDFKDNPEAAINNFRDLSADKFNDIKERFDSGEISADSAKEYLTSKRDLIKEKVGSGELSKESVIEFFNSTRDAIVDKINQAKEGTEELFDENESEITDEVVEKTAEFKEKLNDNVDKAVDKAEEVKDDTETAIDENVDFGEISEEAEKLEKKAKDLSETEW</sequence>